<dbReference type="EMBL" id="CP003364">
    <property type="protein sequence ID" value="AGA28818.1"/>
    <property type="molecule type" value="Genomic_DNA"/>
</dbReference>
<dbReference type="KEGG" id="saci:Sinac_4641"/>
<protein>
    <submittedName>
        <fullName evidence="1">Uncharacterized protein</fullName>
    </submittedName>
</protein>
<keyword evidence="2" id="KW-1185">Reference proteome</keyword>
<name>L0DJ22_SINAD</name>
<gene>
    <name evidence="1" type="ordered locus">Sinac_4641</name>
</gene>
<organism evidence="1 2">
    <name type="scientific">Singulisphaera acidiphila (strain ATCC BAA-1392 / DSM 18658 / VKM B-2454 / MOB10)</name>
    <dbReference type="NCBI Taxonomy" id="886293"/>
    <lineage>
        <taxon>Bacteria</taxon>
        <taxon>Pseudomonadati</taxon>
        <taxon>Planctomycetota</taxon>
        <taxon>Planctomycetia</taxon>
        <taxon>Isosphaerales</taxon>
        <taxon>Isosphaeraceae</taxon>
        <taxon>Singulisphaera</taxon>
    </lineage>
</organism>
<dbReference type="HOGENOM" id="CLU_1407912_0_0_0"/>
<dbReference type="Proteomes" id="UP000010798">
    <property type="component" value="Chromosome"/>
</dbReference>
<dbReference type="OrthoDB" id="9913699at2"/>
<accession>L0DJ22</accession>
<reference evidence="1 2" key="1">
    <citation type="submission" date="2012-02" db="EMBL/GenBank/DDBJ databases">
        <title>Complete sequence of chromosome of Singulisphaera acidiphila DSM 18658.</title>
        <authorList>
            <consortium name="US DOE Joint Genome Institute (JGI-PGF)"/>
            <person name="Lucas S."/>
            <person name="Copeland A."/>
            <person name="Lapidus A."/>
            <person name="Glavina del Rio T."/>
            <person name="Dalin E."/>
            <person name="Tice H."/>
            <person name="Bruce D."/>
            <person name="Goodwin L."/>
            <person name="Pitluck S."/>
            <person name="Peters L."/>
            <person name="Ovchinnikova G."/>
            <person name="Chertkov O."/>
            <person name="Kyrpides N."/>
            <person name="Mavromatis K."/>
            <person name="Ivanova N."/>
            <person name="Brettin T."/>
            <person name="Detter J.C."/>
            <person name="Han C."/>
            <person name="Larimer F."/>
            <person name="Land M."/>
            <person name="Hauser L."/>
            <person name="Markowitz V."/>
            <person name="Cheng J.-F."/>
            <person name="Hugenholtz P."/>
            <person name="Woyke T."/>
            <person name="Wu D."/>
            <person name="Tindall B."/>
            <person name="Pomrenke H."/>
            <person name="Brambilla E."/>
            <person name="Klenk H.-P."/>
            <person name="Eisen J.A."/>
        </authorList>
    </citation>
    <scope>NUCLEOTIDE SEQUENCE [LARGE SCALE GENOMIC DNA]</scope>
    <source>
        <strain evidence="2">ATCC BAA-1392 / DSM 18658 / VKM B-2454 / MOB10</strain>
    </source>
</reference>
<evidence type="ECO:0000313" key="1">
    <source>
        <dbReference type="EMBL" id="AGA28818.1"/>
    </source>
</evidence>
<sequence length="193" mass="21619">MDDLSSSSKAFDSLSSFCRSFSRRARPSGAHRPHVVSYAELAPLTVVTESIANHRALAIEQTESALDHFLELKHRLAEVRRRLENSKHFQDEGGAFGRSQAAIEEKRAWERWMNVIQRALRNAEEEIISAVRAWDEVRRPSEASDGASRGVIYKGHLYLAVPTDAGDQHRLLVADLKSSLNLDRSLAVVDLMG</sequence>
<evidence type="ECO:0000313" key="2">
    <source>
        <dbReference type="Proteomes" id="UP000010798"/>
    </source>
</evidence>
<dbReference type="RefSeq" id="WP_015247932.1">
    <property type="nucleotide sequence ID" value="NC_019892.1"/>
</dbReference>
<dbReference type="AlphaFoldDB" id="L0DJ22"/>
<proteinExistence type="predicted"/>